<feature type="domain" description="4'-phosphopantetheinyl transferase" evidence="9">
    <location>
        <begin position="4"/>
        <end position="98"/>
    </location>
</feature>
<dbReference type="EC" id="2.7.8.7" evidence="8"/>
<dbReference type="InterPro" id="IPR002582">
    <property type="entry name" value="ACPS"/>
</dbReference>
<comment type="subcellular location">
    <subcellularLocation>
        <location evidence="8">Cytoplasm</location>
    </subcellularLocation>
</comment>
<dbReference type="GO" id="GO:0000287">
    <property type="term" value="F:magnesium ion binding"/>
    <property type="evidence" value="ECO:0007669"/>
    <property type="project" value="UniProtKB-UniRule"/>
</dbReference>
<evidence type="ECO:0000256" key="6">
    <source>
        <dbReference type="ARBA" id="ARBA00023098"/>
    </source>
</evidence>
<evidence type="ECO:0000313" key="11">
    <source>
        <dbReference type="Proteomes" id="UP001317532"/>
    </source>
</evidence>
<dbReference type="GO" id="GO:0008897">
    <property type="term" value="F:holo-[acyl-carrier-protein] synthase activity"/>
    <property type="evidence" value="ECO:0007669"/>
    <property type="project" value="UniProtKB-UniRule"/>
</dbReference>
<dbReference type="SUPFAM" id="SSF56214">
    <property type="entry name" value="4'-phosphopantetheinyl transferase"/>
    <property type="match status" value="1"/>
</dbReference>
<gene>
    <name evidence="8 10" type="primary">acpS</name>
    <name evidence="10" type="ORF">WPS_30680</name>
</gene>
<comment type="cofactor">
    <cofactor evidence="8">
        <name>Mg(2+)</name>
        <dbReference type="ChEBI" id="CHEBI:18420"/>
    </cofactor>
</comment>
<dbReference type="HAMAP" id="MF_00101">
    <property type="entry name" value="AcpS"/>
    <property type="match status" value="1"/>
</dbReference>
<keyword evidence="1 8" id="KW-0444">Lipid biosynthesis</keyword>
<dbReference type="NCBIfam" id="TIGR00516">
    <property type="entry name" value="acpS"/>
    <property type="match status" value="1"/>
</dbReference>
<feature type="binding site" evidence="8">
    <location>
        <position position="8"/>
    </location>
    <ligand>
        <name>Mg(2+)</name>
        <dbReference type="ChEBI" id="CHEBI:18420"/>
    </ligand>
</feature>
<keyword evidence="7 8" id="KW-0275">Fatty acid biosynthesis</keyword>
<dbReference type="GO" id="GO:0005737">
    <property type="term" value="C:cytoplasm"/>
    <property type="evidence" value="ECO:0007669"/>
    <property type="project" value="UniProtKB-SubCell"/>
</dbReference>
<evidence type="ECO:0000256" key="3">
    <source>
        <dbReference type="ARBA" id="ARBA00022723"/>
    </source>
</evidence>
<dbReference type="Proteomes" id="UP001317532">
    <property type="component" value="Chromosome"/>
</dbReference>
<dbReference type="Pfam" id="PF01648">
    <property type="entry name" value="ACPS"/>
    <property type="match status" value="1"/>
</dbReference>
<keyword evidence="5 8" id="KW-0460">Magnesium</keyword>
<dbReference type="InterPro" id="IPR004568">
    <property type="entry name" value="Ppantetheine-prot_Trfase_dom"/>
</dbReference>
<dbReference type="GO" id="GO:0006633">
    <property type="term" value="P:fatty acid biosynthetic process"/>
    <property type="evidence" value="ECO:0007669"/>
    <property type="project" value="UniProtKB-UniRule"/>
</dbReference>
<keyword evidence="6 8" id="KW-0443">Lipid metabolism</keyword>
<keyword evidence="11" id="KW-1185">Reference proteome</keyword>
<evidence type="ECO:0000313" key="10">
    <source>
        <dbReference type="EMBL" id="BDE07792.1"/>
    </source>
</evidence>
<evidence type="ECO:0000256" key="2">
    <source>
        <dbReference type="ARBA" id="ARBA00022679"/>
    </source>
</evidence>
<dbReference type="RefSeq" id="WP_317995360.1">
    <property type="nucleotide sequence ID" value="NZ_AP025523.1"/>
</dbReference>
<evidence type="ECO:0000256" key="1">
    <source>
        <dbReference type="ARBA" id="ARBA00022516"/>
    </source>
</evidence>
<proteinExistence type="inferred from homology"/>
<dbReference type="AlphaFoldDB" id="A0AAN1Y0I1"/>
<dbReference type="Gene3D" id="3.90.470.20">
    <property type="entry name" value="4'-phosphopantetheinyl transferase domain"/>
    <property type="match status" value="1"/>
</dbReference>
<keyword evidence="2 8" id="KW-0808">Transferase</keyword>
<feature type="binding site" evidence="8">
    <location>
        <position position="56"/>
    </location>
    <ligand>
        <name>Mg(2+)</name>
        <dbReference type="ChEBI" id="CHEBI:18420"/>
    </ligand>
</feature>
<name>A0AAN1Y0I1_UNVUL</name>
<dbReference type="EMBL" id="AP025523">
    <property type="protein sequence ID" value="BDE07792.1"/>
    <property type="molecule type" value="Genomic_DNA"/>
</dbReference>
<organism evidence="10 11">
    <name type="scientific">Vulcanimicrobium alpinum</name>
    <dbReference type="NCBI Taxonomy" id="3016050"/>
    <lineage>
        <taxon>Bacteria</taxon>
        <taxon>Bacillati</taxon>
        <taxon>Vulcanimicrobiota</taxon>
        <taxon>Vulcanimicrobiia</taxon>
        <taxon>Vulcanimicrobiales</taxon>
        <taxon>Vulcanimicrobiaceae</taxon>
        <taxon>Vulcanimicrobium</taxon>
    </lineage>
</organism>
<dbReference type="NCBIfam" id="TIGR00556">
    <property type="entry name" value="pantethn_trn"/>
    <property type="match status" value="1"/>
</dbReference>
<comment type="catalytic activity">
    <reaction evidence="8">
        <text>apo-[ACP] + CoA = holo-[ACP] + adenosine 3',5'-bisphosphate + H(+)</text>
        <dbReference type="Rhea" id="RHEA:12068"/>
        <dbReference type="Rhea" id="RHEA-COMP:9685"/>
        <dbReference type="Rhea" id="RHEA-COMP:9690"/>
        <dbReference type="ChEBI" id="CHEBI:15378"/>
        <dbReference type="ChEBI" id="CHEBI:29999"/>
        <dbReference type="ChEBI" id="CHEBI:57287"/>
        <dbReference type="ChEBI" id="CHEBI:58343"/>
        <dbReference type="ChEBI" id="CHEBI:64479"/>
        <dbReference type="EC" id="2.7.8.7"/>
    </reaction>
</comment>
<protein>
    <recommendedName>
        <fullName evidence="8">Holo-[acyl-carrier-protein] synthase</fullName>
        <shortName evidence="8">Holo-ACP synthase</shortName>
        <ecNumber evidence="8">2.7.8.7</ecNumber>
    </recommendedName>
    <alternativeName>
        <fullName evidence="8">4'-phosphopantetheinyl transferase AcpS</fullName>
    </alternativeName>
</protein>
<comment type="similarity">
    <text evidence="8">Belongs to the P-Pant transferase superfamily. AcpS family.</text>
</comment>
<dbReference type="InterPro" id="IPR037143">
    <property type="entry name" value="4-PPantetheinyl_Trfase_dom_sf"/>
</dbReference>
<keyword evidence="8" id="KW-0963">Cytoplasm</keyword>
<evidence type="ECO:0000256" key="8">
    <source>
        <dbReference type="HAMAP-Rule" id="MF_00101"/>
    </source>
</evidence>
<keyword evidence="4 8" id="KW-0276">Fatty acid metabolism</keyword>
<evidence type="ECO:0000256" key="4">
    <source>
        <dbReference type="ARBA" id="ARBA00022832"/>
    </source>
</evidence>
<sequence length="120" mass="13693">MIVGIGIDLAEVERYRFDDAARARFARKVYTEEEMAYAMRKRLWPERLAGFFAAKEAARKAFGHAIPWNAVGVSHERSGKPILRFYRDYERLLVERGVRTVHLTITHTATTAAAIVILEG</sequence>
<evidence type="ECO:0000256" key="7">
    <source>
        <dbReference type="ARBA" id="ARBA00023160"/>
    </source>
</evidence>
<accession>A0AAN1Y0I1</accession>
<evidence type="ECO:0000259" key="9">
    <source>
        <dbReference type="Pfam" id="PF01648"/>
    </source>
</evidence>
<keyword evidence="3 8" id="KW-0479">Metal-binding</keyword>
<dbReference type="KEGG" id="vab:WPS_30680"/>
<reference evidence="10 11" key="1">
    <citation type="journal article" date="2022" name="ISME Commun">
        <title>Vulcanimicrobium alpinus gen. nov. sp. nov., the first cultivated representative of the candidate phylum 'Eremiobacterota', is a metabolically versatile aerobic anoxygenic phototroph.</title>
        <authorList>
            <person name="Yabe S."/>
            <person name="Muto K."/>
            <person name="Abe K."/>
            <person name="Yokota A."/>
            <person name="Staudigel H."/>
            <person name="Tebo B.M."/>
        </authorList>
    </citation>
    <scope>NUCLEOTIDE SEQUENCE [LARGE SCALE GENOMIC DNA]</scope>
    <source>
        <strain evidence="10 11">WC8-2</strain>
    </source>
</reference>
<comment type="function">
    <text evidence="8">Transfers the 4'-phosphopantetheine moiety from coenzyme A to a Ser of acyl-carrier-protein.</text>
</comment>
<dbReference type="InterPro" id="IPR008278">
    <property type="entry name" value="4-PPantetheinyl_Trfase_dom"/>
</dbReference>
<evidence type="ECO:0000256" key="5">
    <source>
        <dbReference type="ARBA" id="ARBA00022842"/>
    </source>
</evidence>